<dbReference type="RefSeq" id="WP_139083403.1">
    <property type="nucleotide sequence ID" value="NZ_VDFV01000052.1"/>
</dbReference>
<proteinExistence type="predicted"/>
<dbReference type="NCBIfam" id="TIGR02606">
    <property type="entry name" value="antidote_CC2985"/>
    <property type="match status" value="1"/>
</dbReference>
<dbReference type="InterPro" id="IPR038296">
    <property type="entry name" value="ParD_sf"/>
</dbReference>
<dbReference type="AlphaFoldDB" id="A0A5C4NAP5"/>
<dbReference type="Proteomes" id="UP000305709">
    <property type="component" value="Unassembled WGS sequence"/>
</dbReference>
<accession>A0A5C4NAP5</accession>
<evidence type="ECO:0000313" key="2">
    <source>
        <dbReference type="EMBL" id="TNC63110.1"/>
    </source>
</evidence>
<dbReference type="EMBL" id="VDFV01000052">
    <property type="protein sequence ID" value="TNC63110.1"/>
    <property type="molecule type" value="Genomic_DNA"/>
</dbReference>
<dbReference type="InterPro" id="IPR010985">
    <property type="entry name" value="Ribbon_hlx_hlx"/>
</dbReference>
<dbReference type="InterPro" id="IPR022789">
    <property type="entry name" value="ParD"/>
</dbReference>
<organism evidence="2 3">
    <name type="scientific">Rubellimicrobium roseum</name>
    <dbReference type="NCBI Taxonomy" id="687525"/>
    <lineage>
        <taxon>Bacteria</taxon>
        <taxon>Pseudomonadati</taxon>
        <taxon>Pseudomonadota</taxon>
        <taxon>Alphaproteobacteria</taxon>
        <taxon>Rhodobacterales</taxon>
        <taxon>Roseobacteraceae</taxon>
        <taxon>Rubellimicrobium</taxon>
    </lineage>
</organism>
<keyword evidence="3" id="KW-1185">Reference proteome</keyword>
<dbReference type="Gene3D" id="6.10.10.120">
    <property type="entry name" value="Antitoxin ParD1-like"/>
    <property type="match status" value="1"/>
</dbReference>
<reference evidence="2 3" key="1">
    <citation type="submission" date="2019-06" db="EMBL/GenBank/DDBJ databases">
        <authorList>
            <person name="Jiang L."/>
        </authorList>
    </citation>
    <scope>NUCLEOTIDE SEQUENCE [LARGE SCALE GENOMIC DNA]</scope>
    <source>
        <strain evidence="2 3">YIM 48858</strain>
    </source>
</reference>
<sequence length="40" mass="4378">MAAKHHRHVALTEALTKFVDTQVAEGRYASASEVVRAGLR</sequence>
<dbReference type="OrthoDB" id="9815501at2"/>
<dbReference type="GO" id="GO:0006355">
    <property type="term" value="P:regulation of DNA-templated transcription"/>
    <property type="evidence" value="ECO:0007669"/>
    <property type="project" value="InterPro"/>
</dbReference>
<dbReference type="CDD" id="cd22231">
    <property type="entry name" value="RHH_NikR_HicB-like"/>
    <property type="match status" value="1"/>
</dbReference>
<name>A0A5C4NAP5_9RHOB</name>
<evidence type="ECO:0000313" key="3">
    <source>
        <dbReference type="Proteomes" id="UP000305709"/>
    </source>
</evidence>
<evidence type="ECO:0000256" key="1">
    <source>
        <dbReference type="ARBA" id="ARBA00022649"/>
    </source>
</evidence>
<dbReference type="SUPFAM" id="SSF47598">
    <property type="entry name" value="Ribbon-helix-helix"/>
    <property type="match status" value="1"/>
</dbReference>
<keyword evidence="1" id="KW-1277">Toxin-antitoxin system</keyword>
<dbReference type="Pfam" id="PF03693">
    <property type="entry name" value="ParD_antitoxin"/>
    <property type="match status" value="1"/>
</dbReference>
<comment type="caution">
    <text evidence="2">The sequence shown here is derived from an EMBL/GenBank/DDBJ whole genome shotgun (WGS) entry which is preliminary data.</text>
</comment>
<gene>
    <name evidence="2" type="ORF">FHG71_19675</name>
</gene>
<protein>
    <submittedName>
        <fullName evidence="2">Type II toxin-antitoxin system ParD family antitoxin</fullName>
    </submittedName>
</protein>